<dbReference type="Proteomes" id="UP000197065">
    <property type="component" value="Unassembled WGS sequence"/>
</dbReference>
<dbReference type="EMBL" id="FYEH01000001">
    <property type="protein sequence ID" value="SNB54935.1"/>
    <property type="molecule type" value="Genomic_DNA"/>
</dbReference>
<evidence type="ECO:0000313" key="3">
    <source>
        <dbReference type="Proteomes" id="UP000197065"/>
    </source>
</evidence>
<name>A0A212Q6B0_9PROT</name>
<accession>A0A212Q6B0</accession>
<feature type="transmembrane region" description="Helical" evidence="1">
    <location>
        <begin position="138"/>
        <end position="156"/>
    </location>
</feature>
<keyword evidence="1" id="KW-1133">Transmembrane helix</keyword>
<dbReference type="AlphaFoldDB" id="A0A212Q6B0"/>
<organism evidence="2 3">
    <name type="scientific">Arboricoccus pini</name>
    <dbReference type="NCBI Taxonomy" id="1963835"/>
    <lineage>
        <taxon>Bacteria</taxon>
        <taxon>Pseudomonadati</taxon>
        <taxon>Pseudomonadota</taxon>
        <taxon>Alphaproteobacteria</taxon>
        <taxon>Geminicoccales</taxon>
        <taxon>Geminicoccaceae</taxon>
        <taxon>Arboricoccus</taxon>
    </lineage>
</organism>
<feature type="transmembrane region" description="Helical" evidence="1">
    <location>
        <begin position="78"/>
        <end position="102"/>
    </location>
</feature>
<protein>
    <submittedName>
        <fullName evidence="2">Uncharacterized protein</fullName>
    </submittedName>
</protein>
<gene>
    <name evidence="2" type="ORF">SAMN07250955_101449</name>
</gene>
<dbReference type="RefSeq" id="WP_088559740.1">
    <property type="nucleotide sequence ID" value="NZ_FYEH01000001.1"/>
</dbReference>
<keyword evidence="3" id="KW-1185">Reference proteome</keyword>
<evidence type="ECO:0000256" key="1">
    <source>
        <dbReference type="SAM" id="Phobius"/>
    </source>
</evidence>
<feature type="transmembrane region" description="Helical" evidence="1">
    <location>
        <begin position="43"/>
        <end position="66"/>
    </location>
</feature>
<keyword evidence="1" id="KW-0812">Transmembrane</keyword>
<feature type="transmembrane region" description="Helical" evidence="1">
    <location>
        <begin position="6"/>
        <end position="31"/>
    </location>
</feature>
<feature type="transmembrane region" description="Helical" evidence="1">
    <location>
        <begin position="114"/>
        <end position="132"/>
    </location>
</feature>
<sequence length="162" mass="17642">MTRSDWPRVVLCWVIGLNELLGGAIGLYVSLPEYLRVARFIPVVNQGFILLGIVLFAVAIIAGLLLMDGRPQGWNLSLWVQGLQILSIQTSVLLYELVLGCYLRLSTEATHLGALNLSFGGGFNAAVTIGPAQNVESFVVSLNLLAILAFAVLVWLRPRRPV</sequence>
<evidence type="ECO:0000313" key="2">
    <source>
        <dbReference type="EMBL" id="SNB54935.1"/>
    </source>
</evidence>
<proteinExistence type="predicted"/>
<keyword evidence="1" id="KW-0472">Membrane</keyword>
<reference evidence="2 3" key="1">
    <citation type="submission" date="2017-06" db="EMBL/GenBank/DDBJ databases">
        <authorList>
            <person name="Kim H.J."/>
            <person name="Triplett B.A."/>
        </authorList>
    </citation>
    <scope>NUCLEOTIDE SEQUENCE [LARGE SCALE GENOMIC DNA]</scope>
    <source>
        <strain evidence="2 3">B29T1</strain>
    </source>
</reference>